<dbReference type="InterPro" id="IPR008207">
    <property type="entry name" value="Sig_transdc_His_kin_Hpt_dom"/>
</dbReference>
<dbReference type="PROSITE" id="PS50894">
    <property type="entry name" value="HPT"/>
    <property type="match status" value="1"/>
</dbReference>
<dbReference type="AlphaFoldDB" id="A0A2S4JND5"/>
<evidence type="ECO:0000256" key="2">
    <source>
        <dbReference type="ARBA" id="ARBA00012438"/>
    </source>
</evidence>
<dbReference type="InterPro" id="IPR003594">
    <property type="entry name" value="HATPase_dom"/>
</dbReference>
<accession>A0A2S4JND5</accession>
<keyword evidence="8" id="KW-0418">Kinase</keyword>
<dbReference type="GO" id="GO:0006935">
    <property type="term" value="P:chemotaxis"/>
    <property type="evidence" value="ECO:0007669"/>
    <property type="project" value="UniProtKB-KW"/>
</dbReference>
<keyword evidence="9" id="KW-0067">ATP-binding</keyword>
<evidence type="ECO:0000256" key="10">
    <source>
        <dbReference type="ARBA" id="ARBA00023012"/>
    </source>
</evidence>
<evidence type="ECO:0000256" key="8">
    <source>
        <dbReference type="ARBA" id="ARBA00022777"/>
    </source>
</evidence>
<evidence type="ECO:0000256" key="12">
    <source>
        <dbReference type="PROSITE-ProRule" id="PRU00110"/>
    </source>
</evidence>
<dbReference type="FunFam" id="3.30.565.10:FF:000016">
    <property type="entry name" value="Chemotaxis protein CheA, putative"/>
    <property type="match status" value="1"/>
</dbReference>
<keyword evidence="4" id="KW-0145">Chemotaxis</keyword>
<dbReference type="PRINTS" id="PR00344">
    <property type="entry name" value="BCTRLSENSOR"/>
</dbReference>
<dbReference type="Gene3D" id="3.30.565.10">
    <property type="entry name" value="Histidine kinase-like ATPase, C-terminal domain"/>
    <property type="match status" value="1"/>
</dbReference>
<dbReference type="InterPro" id="IPR037257">
    <property type="entry name" value="T2SS_E_N_sf"/>
</dbReference>
<dbReference type="InterPro" id="IPR002545">
    <property type="entry name" value="CheW-lke_dom"/>
</dbReference>
<dbReference type="Pfam" id="PF02518">
    <property type="entry name" value="HATPase_c"/>
    <property type="match status" value="1"/>
</dbReference>
<proteinExistence type="predicted"/>
<dbReference type="SUPFAM" id="SSF160246">
    <property type="entry name" value="EspE N-terminal domain-like"/>
    <property type="match status" value="1"/>
</dbReference>
<evidence type="ECO:0000256" key="4">
    <source>
        <dbReference type="ARBA" id="ARBA00022500"/>
    </source>
</evidence>
<comment type="caution">
    <text evidence="17">The sequence shown here is derived from an EMBL/GenBank/DDBJ whole genome shotgun (WGS) entry which is preliminary data.</text>
</comment>
<dbReference type="InterPro" id="IPR004105">
    <property type="entry name" value="CheA-like_dim"/>
</dbReference>
<dbReference type="SMART" id="SM00260">
    <property type="entry name" value="CheW"/>
    <property type="match status" value="1"/>
</dbReference>
<evidence type="ECO:0000259" key="16">
    <source>
        <dbReference type="PROSITE" id="PS50894"/>
    </source>
</evidence>
<dbReference type="SMART" id="SM00387">
    <property type="entry name" value="HATPase_c"/>
    <property type="match status" value="1"/>
</dbReference>
<evidence type="ECO:0000256" key="1">
    <source>
        <dbReference type="ARBA" id="ARBA00000085"/>
    </source>
</evidence>
<gene>
    <name evidence="17" type="ORF">AU468_09225</name>
</gene>
<dbReference type="InterPro" id="IPR036061">
    <property type="entry name" value="CheW-like_dom_sf"/>
</dbReference>
<dbReference type="EMBL" id="LPWH01000070">
    <property type="protein sequence ID" value="POR01036.1"/>
    <property type="molecule type" value="Genomic_DNA"/>
</dbReference>
<dbReference type="Pfam" id="PF02895">
    <property type="entry name" value="H-kinase_dim"/>
    <property type="match status" value="1"/>
</dbReference>
<evidence type="ECO:0000313" key="18">
    <source>
        <dbReference type="Proteomes" id="UP000237350"/>
    </source>
</evidence>
<protein>
    <recommendedName>
        <fullName evidence="3">Chemotaxis protein CheA</fullName>
        <ecNumber evidence="2">2.7.13.3</ecNumber>
    </recommendedName>
</protein>
<feature type="region of interest" description="Disordered" evidence="13">
    <location>
        <begin position="116"/>
        <end position="165"/>
    </location>
</feature>
<evidence type="ECO:0000313" key="17">
    <source>
        <dbReference type="EMBL" id="POR01036.1"/>
    </source>
</evidence>
<dbReference type="Proteomes" id="UP000237350">
    <property type="component" value="Unassembled WGS sequence"/>
</dbReference>
<dbReference type="CDD" id="cd00088">
    <property type="entry name" value="HPT"/>
    <property type="match status" value="1"/>
</dbReference>
<dbReference type="SUPFAM" id="SSF47226">
    <property type="entry name" value="Histidine-containing phosphotransfer domain, HPT domain"/>
    <property type="match status" value="1"/>
</dbReference>
<dbReference type="SMART" id="SM00073">
    <property type="entry name" value="HPT"/>
    <property type="match status" value="1"/>
</dbReference>
<evidence type="ECO:0000259" key="14">
    <source>
        <dbReference type="PROSITE" id="PS50109"/>
    </source>
</evidence>
<keyword evidence="10" id="KW-0902">Two-component regulatory system</keyword>
<keyword evidence="7" id="KW-0547">Nucleotide-binding</keyword>
<dbReference type="InterPro" id="IPR036641">
    <property type="entry name" value="HPT_dom_sf"/>
</dbReference>
<dbReference type="GO" id="GO:0005524">
    <property type="term" value="F:ATP binding"/>
    <property type="evidence" value="ECO:0007669"/>
    <property type="project" value="UniProtKB-KW"/>
</dbReference>
<dbReference type="SUPFAM" id="SSF55874">
    <property type="entry name" value="ATPase domain of HSP90 chaperone/DNA topoisomerase II/histidine kinase"/>
    <property type="match status" value="1"/>
</dbReference>
<dbReference type="PROSITE" id="PS50851">
    <property type="entry name" value="CHEW"/>
    <property type="match status" value="1"/>
</dbReference>
<evidence type="ECO:0000256" key="9">
    <source>
        <dbReference type="ARBA" id="ARBA00022840"/>
    </source>
</evidence>
<reference evidence="18" key="1">
    <citation type="submission" date="2015-12" db="EMBL/GenBank/DDBJ databases">
        <authorList>
            <person name="Lodha T.D."/>
            <person name="Chintalapati S."/>
            <person name="Chintalapati V.R."/>
            <person name="Sravanthi T."/>
        </authorList>
    </citation>
    <scope>NUCLEOTIDE SEQUENCE [LARGE SCALE GENOMIC DNA]</scope>
    <source>
        <strain evidence="18">JC133</strain>
    </source>
</reference>
<dbReference type="GO" id="GO:0005737">
    <property type="term" value="C:cytoplasm"/>
    <property type="evidence" value="ECO:0007669"/>
    <property type="project" value="InterPro"/>
</dbReference>
<dbReference type="SMART" id="SM01231">
    <property type="entry name" value="H-kinase_dim"/>
    <property type="match status" value="1"/>
</dbReference>
<dbReference type="SUPFAM" id="SSF50341">
    <property type="entry name" value="CheW-like"/>
    <property type="match status" value="1"/>
</dbReference>
<feature type="modified residue" description="Phosphohistidine" evidence="12">
    <location>
        <position position="44"/>
    </location>
</feature>
<comment type="function">
    <text evidence="11">Involved in the transmission of sensory signals from the chemoreceptors to the flagellar motors. CheA is autophosphorylated; it can transfer its phosphate group to either CheB or CheY.</text>
</comment>
<dbReference type="InterPro" id="IPR036097">
    <property type="entry name" value="HisK_dim/P_sf"/>
</dbReference>
<feature type="compositionally biased region" description="Basic and acidic residues" evidence="13">
    <location>
        <begin position="142"/>
        <end position="157"/>
    </location>
</feature>
<keyword evidence="5 12" id="KW-0597">Phosphoprotein</keyword>
<evidence type="ECO:0000256" key="3">
    <source>
        <dbReference type="ARBA" id="ARBA00021495"/>
    </source>
</evidence>
<feature type="domain" description="HPt" evidence="16">
    <location>
        <begin position="1"/>
        <end position="101"/>
    </location>
</feature>
<feature type="domain" description="CheW-like" evidence="15">
    <location>
        <begin position="582"/>
        <end position="714"/>
    </location>
</feature>
<evidence type="ECO:0000256" key="11">
    <source>
        <dbReference type="ARBA" id="ARBA00035100"/>
    </source>
</evidence>
<dbReference type="PROSITE" id="PS50109">
    <property type="entry name" value="HIS_KIN"/>
    <property type="match status" value="1"/>
</dbReference>
<dbReference type="InterPro" id="IPR051315">
    <property type="entry name" value="Bact_Chemotaxis_CheA"/>
</dbReference>
<dbReference type="Gene3D" id="2.30.30.40">
    <property type="entry name" value="SH3 Domains"/>
    <property type="match status" value="1"/>
</dbReference>
<evidence type="ECO:0000256" key="13">
    <source>
        <dbReference type="SAM" id="MobiDB-lite"/>
    </source>
</evidence>
<dbReference type="OrthoDB" id="9803176at2"/>
<comment type="catalytic activity">
    <reaction evidence="1">
        <text>ATP + protein L-histidine = ADP + protein N-phospho-L-histidine.</text>
        <dbReference type="EC" id="2.7.13.3"/>
    </reaction>
</comment>
<evidence type="ECO:0000256" key="6">
    <source>
        <dbReference type="ARBA" id="ARBA00022679"/>
    </source>
</evidence>
<keyword evidence="18" id="KW-1185">Reference proteome</keyword>
<dbReference type="InterPro" id="IPR005467">
    <property type="entry name" value="His_kinase_dom"/>
</dbReference>
<evidence type="ECO:0000256" key="5">
    <source>
        <dbReference type="ARBA" id="ARBA00022553"/>
    </source>
</evidence>
<organism evidence="17 18">
    <name type="scientific">Alkalispirochaeta sphaeroplastigenens</name>
    <dbReference type="NCBI Taxonomy" id="1187066"/>
    <lineage>
        <taxon>Bacteria</taxon>
        <taxon>Pseudomonadati</taxon>
        <taxon>Spirochaetota</taxon>
        <taxon>Spirochaetia</taxon>
        <taxon>Spirochaetales</taxon>
        <taxon>Spirochaetaceae</taxon>
        <taxon>Alkalispirochaeta</taxon>
    </lineage>
</organism>
<dbReference type="RefSeq" id="WP_103680464.1">
    <property type="nucleotide sequence ID" value="NZ_LPWH01000070.1"/>
</dbReference>
<evidence type="ECO:0000256" key="7">
    <source>
        <dbReference type="ARBA" id="ARBA00022741"/>
    </source>
</evidence>
<dbReference type="InterPro" id="IPR036890">
    <property type="entry name" value="HATPase_C_sf"/>
</dbReference>
<evidence type="ECO:0000259" key="15">
    <source>
        <dbReference type="PROSITE" id="PS50851"/>
    </source>
</evidence>
<dbReference type="Gene3D" id="1.20.120.160">
    <property type="entry name" value="HPT domain"/>
    <property type="match status" value="1"/>
</dbReference>
<dbReference type="GO" id="GO:0000155">
    <property type="term" value="F:phosphorelay sensor kinase activity"/>
    <property type="evidence" value="ECO:0007669"/>
    <property type="project" value="InterPro"/>
</dbReference>
<dbReference type="EC" id="2.7.13.3" evidence="2"/>
<dbReference type="InterPro" id="IPR037006">
    <property type="entry name" value="CheA-like_homodim_sf"/>
</dbReference>
<dbReference type="Pfam" id="PF01584">
    <property type="entry name" value="CheW"/>
    <property type="match status" value="1"/>
</dbReference>
<dbReference type="Gene3D" id="1.10.287.560">
    <property type="entry name" value="Histidine kinase CheA-like, homodimeric domain"/>
    <property type="match status" value="1"/>
</dbReference>
<dbReference type="Pfam" id="PF01627">
    <property type="entry name" value="Hpt"/>
    <property type="match status" value="1"/>
</dbReference>
<dbReference type="PANTHER" id="PTHR43395:SF10">
    <property type="entry name" value="CHEMOTAXIS PROTEIN CHEA"/>
    <property type="match status" value="1"/>
</dbReference>
<feature type="domain" description="Histidine kinase" evidence="14">
    <location>
        <begin position="339"/>
        <end position="580"/>
    </location>
</feature>
<dbReference type="InterPro" id="IPR004358">
    <property type="entry name" value="Sig_transdc_His_kin-like_C"/>
</dbReference>
<keyword evidence="6" id="KW-0808">Transferase</keyword>
<name>A0A2S4JND5_9SPIO</name>
<sequence length="716" mass="79223">MDFSSEPFCIETRELLKKLEQDLVSLEETPRDEELLNRIFRNVHTMKGSGSMFGFDHISQEAHVMENVFDALRSGSLQVTKEIIDASFAGLDRIHLMLNDPECQADTEKWRTILEKISPEGSPGKALPEDRGDESSSGEGEAGERGPSRSLPAEKGRPGQGARKKGPLTVFHIRLRPEESALQSGNSVIPLFRELAELGEMLIFANDRRLPSWKELEPTHCYIDFDILLSTVAVQEAVEEVFIFIAAHSTVEVTPVAFVEDGDDPPRLGEILQRRCNLSEEHVEKLLEEQQKNKRLGEIAVEKGFARESDVAVSLEAQNFFRDQQKKHQQKVQSSSLMVPDHKINSAVNLVGELVTLKERLLRRASELKDPALNTIAENLNFLTGDLREGIMEMRLVPLQDTFVSFRRLVRDISQDMGKKVDLQVEGGDTELDKNVIDVLKSSLVHMIRNSVDHGIESPEERVEAGKPPAGSILLRAQYVGSQVQIEVRDDGRGINLEKVKKKAIERGVLSPEADLRMEDVLSILAAPGFSTADQVSSVSGRGVGTDAVLTEVERLSGQLFLESLQGQGSTFTIRLPLTLAIIDSLLVRLDRKFFTIHLNDVKECFILRDAPTVLGQGQQVVNHEGHPLPLVNLRRHMKMGGEVPDIANVVVVDSGSQQAGIVVDQIMGQSQVVIKPLNEAVRTVPEISGSTILGDGSISFILDVPRMITGLSATR</sequence>
<dbReference type="PANTHER" id="PTHR43395">
    <property type="entry name" value="SENSOR HISTIDINE KINASE CHEA"/>
    <property type="match status" value="1"/>
</dbReference>
<dbReference type="FunFam" id="2.30.30.40:FF:000048">
    <property type="entry name" value="Chemotaxis protein CheA, putative"/>
    <property type="match status" value="1"/>
</dbReference>
<dbReference type="SUPFAM" id="SSF47384">
    <property type="entry name" value="Homodimeric domain of signal transducing histidine kinase"/>
    <property type="match status" value="1"/>
</dbReference>